<proteinExistence type="predicted"/>
<dbReference type="EMBL" id="FNRY01000001">
    <property type="protein sequence ID" value="SEB46238.1"/>
    <property type="molecule type" value="Genomic_DNA"/>
</dbReference>
<accession>A0A1H4JKS2</accession>
<name>A0A1H4JKS2_9MICO</name>
<dbReference type="Proteomes" id="UP000199183">
    <property type="component" value="Unassembled WGS sequence"/>
</dbReference>
<feature type="region of interest" description="Disordered" evidence="1">
    <location>
        <begin position="1"/>
        <end position="25"/>
    </location>
</feature>
<protein>
    <submittedName>
        <fullName evidence="2">Uncharacterized protein</fullName>
    </submittedName>
</protein>
<evidence type="ECO:0000313" key="3">
    <source>
        <dbReference type="Proteomes" id="UP000199183"/>
    </source>
</evidence>
<feature type="compositionally biased region" description="Low complexity" evidence="1">
    <location>
        <begin position="1"/>
        <end position="10"/>
    </location>
</feature>
<dbReference type="RefSeq" id="WP_091179900.1">
    <property type="nucleotide sequence ID" value="NZ_FNRY01000001.1"/>
</dbReference>
<sequence length="111" mass="11874">MPSDASAAASRDGDRDDGVLGRTGTRIDATGDRLFRTADVGDESRIAVEARERCAPAASIGDPVDDAEERLALLRQVVRQVAREQLLSRAELEARARVRAASECAELLGLV</sequence>
<keyword evidence="3" id="KW-1185">Reference proteome</keyword>
<gene>
    <name evidence="2" type="ORF">SAMN04489806_0729</name>
</gene>
<dbReference type="AlphaFoldDB" id="A0A1H4JKS2"/>
<organism evidence="2 3">
    <name type="scientific">Paramicrobacterium humi</name>
    <dbReference type="NCBI Taxonomy" id="640635"/>
    <lineage>
        <taxon>Bacteria</taxon>
        <taxon>Bacillati</taxon>
        <taxon>Actinomycetota</taxon>
        <taxon>Actinomycetes</taxon>
        <taxon>Micrococcales</taxon>
        <taxon>Microbacteriaceae</taxon>
        <taxon>Paramicrobacterium</taxon>
    </lineage>
</organism>
<evidence type="ECO:0000256" key="1">
    <source>
        <dbReference type="SAM" id="MobiDB-lite"/>
    </source>
</evidence>
<reference evidence="2 3" key="1">
    <citation type="submission" date="2016-10" db="EMBL/GenBank/DDBJ databases">
        <authorList>
            <person name="de Groot N.N."/>
        </authorList>
    </citation>
    <scope>NUCLEOTIDE SEQUENCE [LARGE SCALE GENOMIC DNA]</scope>
    <source>
        <strain evidence="2 3">DSM 21799</strain>
    </source>
</reference>
<evidence type="ECO:0000313" key="2">
    <source>
        <dbReference type="EMBL" id="SEB46238.1"/>
    </source>
</evidence>